<name>A0A059C4B4_EUCGR</name>
<sequence>MEALYLLGSIVATCFTSLLLSLLLPLHALLRRLLRRRAAAGGSSPVDGGGGDSAALYEGTVWHERRRPVRHSFQYAVRYALIDLDRAPSAPPGHLSADEARRFADTNGPIFLLTIPPSVGYEQNPLSLYYCYNPEGAAQHLHKCIAEVTNTPWGERVLFVFNPNSDLVAKPLHVSPFMDMLGNWSIKANAPGDNLFVAISVQHPKLGNYFTATLKAKRVSSSTVSNHATFFWLMPHKVALWIYWHAFKLWWKNVSFIQHPRYSNPAYREEAAERDQGLRCCKAFRPDGMKDSPPIGTDSDSSSGKSQVDRCFVWRDAKWPWS</sequence>
<dbReference type="AlphaFoldDB" id="A0A059C4B4"/>
<dbReference type="PANTHER" id="PTHR33973:SF4">
    <property type="entry name" value="OS07G0153300 PROTEIN"/>
    <property type="match status" value="1"/>
</dbReference>
<dbReference type="OMA" id="PFNPMDM"/>
<proteinExistence type="predicted"/>
<dbReference type="Pfam" id="PF07103">
    <property type="entry name" value="DUF1365"/>
    <property type="match status" value="2"/>
</dbReference>
<evidence type="ECO:0000313" key="3">
    <source>
        <dbReference type="EMBL" id="KCW73006.1"/>
    </source>
</evidence>
<dbReference type="eggNOG" id="ENOG502QVK6">
    <property type="taxonomic scope" value="Eukaryota"/>
</dbReference>
<dbReference type="InterPro" id="IPR010775">
    <property type="entry name" value="DUF1365"/>
</dbReference>
<evidence type="ECO:0000256" key="1">
    <source>
        <dbReference type="SAM" id="MobiDB-lite"/>
    </source>
</evidence>
<protein>
    <recommendedName>
        <fullName evidence="4">DUF1365 domain-containing protein</fullName>
    </recommendedName>
</protein>
<feature type="region of interest" description="Disordered" evidence="1">
    <location>
        <begin position="285"/>
        <end position="307"/>
    </location>
</feature>
<accession>A0A059C4B4</accession>
<evidence type="ECO:0000256" key="2">
    <source>
        <dbReference type="SAM" id="Phobius"/>
    </source>
</evidence>
<dbReference type="Gramene" id="KCW73006">
    <property type="protein sequence ID" value="KCW73006"/>
    <property type="gene ID" value="EUGRSUZ_E01441"/>
</dbReference>
<feature type="transmembrane region" description="Helical" evidence="2">
    <location>
        <begin position="6"/>
        <end position="30"/>
    </location>
</feature>
<dbReference type="KEGG" id="egr:104444365"/>
<organism evidence="3">
    <name type="scientific">Eucalyptus grandis</name>
    <name type="common">Flooded gum</name>
    <dbReference type="NCBI Taxonomy" id="71139"/>
    <lineage>
        <taxon>Eukaryota</taxon>
        <taxon>Viridiplantae</taxon>
        <taxon>Streptophyta</taxon>
        <taxon>Embryophyta</taxon>
        <taxon>Tracheophyta</taxon>
        <taxon>Spermatophyta</taxon>
        <taxon>Magnoliopsida</taxon>
        <taxon>eudicotyledons</taxon>
        <taxon>Gunneridae</taxon>
        <taxon>Pentapetalae</taxon>
        <taxon>rosids</taxon>
        <taxon>malvids</taxon>
        <taxon>Myrtales</taxon>
        <taxon>Myrtaceae</taxon>
        <taxon>Myrtoideae</taxon>
        <taxon>Eucalypteae</taxon>
        <taxon>Eucalyptus</taxon>
    </lineage>
</organism>
<dbReference type="FunCoup" id="A0A059C4B4">
    <property type="interactions" value="193"/>
</dbReference>
<keyword evidence="2" id="KW-0472">Membrane</keyword>
<dbReference type="STRING" id="71139.A0A059C4B4"/>
<evidence type="ECO:0008006" key="4">
    <source>
        <dbReference type="Google" id="ProtNLM"/>
    </source>
</evidence>
<keyword evidence="2" id="KW-1133">Transmembrane helix</keyword>
<reference evidence="3" key="1">
    <citation type="submission" date="2013-07" db="EMBL/GenBank/DDBJ databases">
        <title>The genome of Eucalyptus grandis.</title>
        <authorList>
            <person name="Schmutz J."/>
            <person name="Hayes R."/>
            <person name="Myburg A."/>
            <person name="Tuskan G."/>
            <person name="Grattapaglia D."/>
            <person name="Rokhsar D.S."/>
        </authorList>
    </citation>
    <scope>NUCLEOTIDE SEQUENCE</scope>
    <source>
        <tissue evidence="3">Leaf extractions</tissue>
    </source>
</reference>
<dbReference type="OrthoDB" id="3340520at2759"/>
<dbReference type="EMBL" id="KK198757">
    <property type="protein sequence ID" value="KCW73006.1"/>
    <property type="molecule type" value="Genomic_DNA"/>
</dbReference>
<dbReference type="PANTHER" id="PTHR33973">
    <property type="entry name" value="OS07G0153300 PROTEIN"/>
    <property type="match status" value="1"/>
</dbReference>
<gene>
    <name evidence="3" type="ORF">EUGRSUZ_E01441</name>
</gene>
<keyword evidence="2" id="KW-0812">Transmembrane</keyword>
<dbReference type="InParanoid" id="A0A059C4B4"/>